<feature type="transmembrane region" description="Helical" evidence="7">
    <location>
        <begin position="73"/>
        <end position="93"/>
    </location>
</feature>
<dbReference type="Proteomes" id="UP000231198">
    <property type="component" value="Unassembled WGS sequence"/>
</dbReference>
<organism evidence="10 11">
    <name type="scientific">Candidatus Roizmanbacteria bacterium CG09_land_8_20_14_0_10_41_9</name>
    <dbReference type="NCBI Taxonomy" id="1974850"/>
    <lineage>
        <taxon>Bacteria</taxon>
        <taxon>Candidatus Roizmaniibacteriota</taxon>
    </lineage>
</organism>
<sequence>MPIIFYIFLFLFGTAIGSFLNVLIDRLPQEESIMGRSRCDSCGHVLGWRDLFPLVSYFFLMGKCRYCNKKVSIQYPLVELATGLLFVFSWVHIQPLGTGLILKKFIILLIVSCFIVIFVSDAKYHLIPDSVQVVLFSLSLFLPFSSEITAGLYLDRIVAAFLVMAPVFFLHMITRGRGMGFGDVKLAFIIGFLLGTLEGLIAIYLAFVLGGLMGIFLILFKLKKLKSRIAFGPFLVAGVLLVLFYKGALVSVMKSMYGL</sequence>
<comment type="caution">
    <text evidence="10">The sequence shown here is derived from an EMBL/GenBank/DDBJ whole genome shotgun (WGS) entry which is preliminary data.</text>
</comment>
<accession>A0A2H0WSW1</accession>
<evidence type="ECO:0000313" key="10">
    <source>
        <dbReference type="EMBL" id="PIS15743.1"/>
    </source>
</evidence>
<dbReference type="GO" id="GO:0005886">
    <property type="term" value="C:plasma membrane"/>
    <property type="evidence" value="ECO:0007669"/>
    <property type="project" value="UniProtKB-SubCell"/>
</dbReference>
<feature type="domain" description="Prepilin type IV endopeptidase peptidase" evidence="8">
    <location>
        <begin position="108"/>
        <end position="215"/>
    </location>
</feature>
<dbReference type="InterPro" id="IPR050882">
    <property type="entry name" value="Prepilin_peptidase/N-MTase"/>
</dbReference>
<proteinExistence type="inferred from homology"/>
<dbReference type="Pfam" id="PF06750">
    <property type="entry name" value="A24_N_bact"/>
    <property type="match status" value="1"/>
</dbReference>
<keyword evidence="6 7" id="KW-0472">Membrane</keyword>
<evidence type="ECO:0000313" key="11">
    <source>
        <dbReference type="Proteomes" id="UP000231198"/>
    </source>
</evidence>
<dbReference type="GO" id="GO:0006465">
    <property type="term" value="P:signal peptide processing"/>
    <property type="evidence" value="ECO:0007669"/>
    <property type="project" value="TreeGrafter"/>
</dbReference>
<gene>
    <name evidence="10" type="ORF">COT62_02080</name>
</gene>
<feature type="transmembrane region" description="Helical" evidence="7">
    <location>
        <begin position="126"/>
        <end position="145"/>
    </location>
</feature>
<evidence type="ECO:0000256" key="2">
    <source>
        <dbReference type="ARBA" id="ARBA00005801"/>
    </source>
</evidence>
<dbReference type="EMBL" id="PEZG01000045">
    <property type="protein sequence ID" value="PIS15743.1"/>
    <property type="molecule type" value="Genomic_DNA"/>
</dbReference>
<evidence type="ECO:0000256" key="7">
    <source>
        <dbReference type="SAM" id="Phobius"/>
    </source>
</evidence>
<evidence type="ECO:0000259" key="9">
    <source>
        <dbReference type="Pfam" id="PF06750"/>
    </source>
</evidence>
<feature type="transmembrane region" description="Helical" evidence="7">
    <location>
        <begin position="231"/>
        <end position="253"/>
    </location>
</feature>
<dbReference type="GO" id="GO:0004190">
    <property type="term" value="F:aspartic-type endopeptidase activity"/>
    <property type="evidence" value="ECO:0007669"/>
    <property type="project" value="InterPro"/>
</dbReference>
<evidence type="ECO:0000256" key="1">
    <source>
        <dbReference type="ARBA" id="ARBA00004651"/>
    </source>
</evidence>
<evidence type="ECO:0000256" key="6">
    <source>
        <dbReference type="ARBA" id="ARBA00023136"/>
    </source>
</evidence>
<dbReference type="Pfam" id="PF01478">
    <property type="entry name" value="Peptidase_A24"/>
    <property type="match status" value="1"/>
</dbReference>
<dbReference type="Gene3D" id="1.20.120.1220">
    <property type="match status" value="1"/>
</dbReference>
<evidence type="ECO:0000256" key="4">
    <source>
        <dbReference type="ARBA" id="ARBA00022692"/>
    </source>
</evidence>
<protein>
    <submittedName>
        <fullName evidence="10">Prepilin peptidase</fullName>
    </submittedName>
</protein>
<dbReference type="InterPro" id="IPR000045">
    <property type="entry name" value="Prepilin_IV_endopep_pep"/>
</dbReference>
<feature type="domain" description="Prepilin peptidase A24 N-terminal" evidence="9">
    <location>
        <begin position="11"/>
        <end position="92"/>
    </location>
</feature>
<dbReference type="InterPro" id="IPR010627">
    <property type="entry name" value="Prepilin_pept_A24_N"/>
</dbReference>
<evidence type="ECO:0000256" key="3">
    <source>
        <dbReference type="ARBA" id="ARBA00022475"/>
    </source>
</evidence>
<comment type="similarity">
    <text evidence="2">Belongs to the peptidase A24 family.</text>
</comment>
<feature type="transmembrane region" description="Helical" evidence="7">
    <location>
        <begin position="6"/>
        <end position="24"/>
    </location>
</feature>
<dbReference type="PANTHER" id="PTHR30487:SF0">
    <property type="entry name" value="PREPILIN LEADER PEPTIDASE_N-METHYLTRANSFERASE-RELATED"/>
    <property type="match status" value="1"/>
</dbReference>
<keyword evidence="4 7" id="KW-0812">Transmembrane</keyword>
<dbReference type="PANTHER" id="PTHR30487">
    <property type="entry name" value="TYPE 4 PREPILIN-LIKE PROTEINS LEADER PEPTIDE-PROCESSING ENZYME"/>
    <property type="match status" value="1"/>
</dbReference>
<feature type="transmembrane region" description="Helical" evidence="7">
    <location>
        <begin position="157"/>
        <end position="174"/>
    </location>
</feature>
<name>A0A2H0WSW1_9BACT</name>
<evidence type="ECO:0000259" key="8">
    <source>
        <dbReference type="Pfam" id="PF01478"/>
    </source>
</evidence>
<evidence type="ECO:0000256" key="5">
    <source>
        <dbReference type="ARBA" id="ARBA00022989"/>
    </source>
</evidence>
<comment type="subcellular location">
    <subcellularLocation>
        <location evidence="1">Cell membrane</location>
        <topology evidence="1">Multi-pass membrane protein</topology>
    </subcellularLocation>
</comment>
<reference evidence="11" key="1">
    <citation type="submission" date="2017-09" db="EMBL/GenBank/DDBJ databases">
        <title>Depth-based differentiation of microbial function through sediment-hosted aquifers and enrichment of novel symbionts in the deep terrestrial subsurface.</title>
        <authorList>
            <person name="Probst A.J."/>
            <person name="Ladd B."/>
            <person name="Jarett J.K."/>
            <person name="Geller-Mcgrath D.E."/>
            <person name="Sieber C.M.K."/>
            <person name="Emerson J.B."/>
            <person name="Anantharaman K."/>
            <person name="Thomas B.C."/>
            <person name="Malmstrom R."/>
            <person name="Stieglmeier M."/>
            <person name="Klingl A."/>
            <person name="Woyke T."/>
            <person name="Ryan C.M."/>
            <person name="Banfield J.F."/>
        </authorList>
    </citation>
    <scope>NUCLEOTIDE SEQUENCE [LARGE SCALE GENOMIC DNA]</scope>
</reference>
<keyword evidence="5 7" id="KW-1133">Transmembrane helix</keyword>
<keyword evidence="3" id="KW-1003">Cell membrane</keyword>
<feature type="transmembrane region" description="Helical" evidence="7">
    <location>
        <begin position="100"/>
        <end position="120"/>
    </location>
</feature>
<feature type="transmembrane region" description="Helical" evidence="7">
    <location>
        <begin position="186"/>
        <end position="219"/>
    </location>
</feature>
<dbReference type="AlphaFoldDB" id="A0A2H0WSW1"/>